<dbReference type="PANTHER" id="PTHR33164:SF64">
    <property type="entry name" value="TRANSCRIPTIONAL REGULATOR SLYA"/>
    <property type="match status" value="1"/>
</dbReference>
<evidence type="ECO:0000256" key="1">
    <source>
        <dbReference type="ARBA" id="ARBA00023015"/>
    </source>
</evidence>
<keyword evidence="2" id="KW-0238">DNA-binding</keyword>
<dbReference type="InterPro" id="IPR000835">
    <property type="entry name" value="HTH_MarR-typ"/>
</dbReference>
<dbReference type="SUPFAM" id="SSF46785">
    <property type="entry name" value="Winged helix' DNA-binding domain"/>
    <property type="match status" value="1"/>
</dbReference>
<evidence type="ECO:0000313" key="6">
    <source>
        <dbReference type="Proteomes" id="UP000245977"/>
    </source>
</evidence>
<gene>
    <name evidence="5" type="ORF">DJ533_10780</name>
</gene>
<dbReference type="EMBL" id="CP029397">
    <property type="protein sequence ID" value="AWL29016.1"/>
    <property type="molecule type" value="Genomic_DNA"/>
</dbReference>
<evidence type="ECO:0000259" key="4">
    <source>
        <dbReference type="PROSITE" id="PS50995"/>
    </source>
</evidence>
<dbReference type="KEGG" id="adv:DJ533_10780"/>
<dbReference type="InterPro" id="IPR036388">
    <property type="entry name" value="WH-like_DNA-bd_sf"/>
</dbReference>
<reference evidence="5" key="1">
    <citation type="submission" date="2019-08" db="EMBL/GenBank/DDBJ databases">
        <title>The complete genome of Acinetobacter defluvii strain WCHAD010030.</title>
        <authorList>
            <person name="Hu Y."/>
            <person name="Qin J."/>
            <person name="Feng Y."/>
            <person name="Zong Z."/>
        </authorList>
    </citation>
    <scope>NUCLEOTIDE SEQUENCE</scope>
    <source>
        <strain evidence="5">WCHA30</strain>
    </source>
</reference>
<dbReference type="InterPro" id="IPR036390">
    <property type="entry name" value="WH_DNA-bd_sf"/>
</dbReference>
<sequence length="145" mass="16728">MPNTPTLRALILKCARMLSEGINQVLETENLNYSLWQVIYVIHFKKHCTSLDIAEYLNVSKPSITKRVQVLEHMNLLTQLDSPDKRQKMLALSPLGQQVYQTCSTLINEFEQQLLGEVAKEQQSELKLTLTLMMQQLQQIKSRVI</sequence>
<dbReference type="InterPro" id="IPR039422">
    <property type="entry name" value="MarR/SlyA-like"/>
</dbReference>
<dbReference type="GO" id="GO:0003677">
    <property type="term" value="F:DNA binding"/>
    <property type="evidence" value="ECO:0007669"/>
    <property type="project" value="UniProtKB-KW"/>
</dbReference>
<dbReference type="PROSITE" id="PS50995">
    <property type="entry name" value="HTH_MARR_2"/>
    <property type="match status" value="1"/>
</dbReference>
<protein>
    <submittedName>
        <fullName evidence="5">MarR family transcriptional regulator</fullName>
    </submittedName>
</protein>
<keyword evidence="3" id="KW-0804">Transcription</keyword>
<dbReference type="OrthoDB" id="6712159at2"/>
<dbReference type="PANTHER" id="PTHR33164">
    <property type="entry name" value="TRANSCRIPTIONAL REGULATOR, MARR FAMILY"/>
    <property type="match status" value="1"/>
</dbReference>
<accession>A0A2S2FDG7</accession>
<feature type="domain" description="HTH marR-type" evidence="4">
    <location>
        <begin position="4"/>
        <end position="135"/>
    </location>
</feature>
<dbReference type="Gene3D" id="1.10.10.10">
    <property type="entry name" value="Winged helix-like DNA-binding domain superfamily/Winged helix DNA-binding domain"/>
    <property type="match status" value="1"/>
</dbReference>
<evidence type="ECO:0000256" key="2">
    <source>
        <dbReference type="ARBA" id="ARBA00023125"/>
    </source>
</evidence>
<dbReference type="SMART" id="SM00347">
    <property type="entry name" value="HTH_MARR"/>
    <property type="match status" value="1"/>
</dbReference>
<proteinExistence type="predicted"/>
<organism evidence="5 6">
    <name type="scientific">Acinetobacter defluvii</name>
    <dbReference type="NCBI Taxonomy" id="1871111"/>
    <lineage>
        <taxon>Bacteria</taxon>
        <taxon>Pseudomonadati</taxon>
        <taxon>Pseudomonadota</taxon>
        <taxon>Gammaproteobacteria</taxon>
        <taxon>Moraxellales</taxon>
        <taxon>Moraxellaceae</taxon>
        <taxon>Acinetobacter</taxon>
    </lineage>
</organism>
<dbReference type="Proteomes" id="UP000245977">
    <property type="component" value="Chromosome"/>
</dbReference>
<dbReference type="GO" id="GO:0003700">
    <property type="term" value="F:DNA-binding transcription factor activity"/>
    <property type="evidence" value="ECO:0007669"/>
    <property type="project" value="InterPro"/>
</dbReference>
<evidence type="ECO:0000256" key="3">
    <source>
        <dbReference type="ARBA" id="ARBA00023163"/>
    </source>
</evidence>
<dbReference type="RefSeq" id="WP_065995096.1">
    <property type="nucleotide sequence ID" value="NZ_CP029397.2"/>
</dbReference>
<dbReference type="Pfam" id="PF12802">
    <property type="entry name" value="MarR_2"/>
    <property type="match status" value="1"/>
</dbReference>
<keyword evidence="6" id="KW-1185">Reference proteome</keyword>
<dbReference type="GO" id="GO:0006950">
    <property type="term" value="P:response to stress"/>
    <property type="evidence" value="ECO:0007669"/>
    <property type="project" value="TreeGrafter"/>
</dbReference>
<keyword evidence="1" id="KW-0805">Transcription regulation</keyword>
<dbReference type="AlphaFoldDB" id="A0A2S2FDG7"/>
<name>A0A2S2FDG7_9GAMM</name>
<dbReference type="STRING" id="1871111.GCA_001704615_01221"/>
<evidence type="ECO:0000313" key="5">
    <source>
        <dbReference type="EMBL" id="AWL29016.1"/>
    </source>
</evidence>